<feature type="domain" description="Fibronectin type-III" evidence="2">
    <location>
        <begin position="1"/>
        <end position="79"/>
    </location>
</feature>
<feature type="domain" description="Fibronectin type-III" evidence="2">
    <location>
        <begin position="85"/>
        <end position="175"/>
    </location>
</feature>
<sequence length="291" mass="32402">MNCKTIRLAWKTPTTSEPWGQQYLLTVNNNTYTKSYKLTKTEETITTLEPSSIYNFTLQAVDKSGKPFPSKTIITTRIPACYVPVPKDLKVSLVNPSTIRVTWKPPADSSKIGNKYQVIVRNATYQDKVTVTKPEFILPNINPTSVYNFTIHATDTNGTPLPASASITVKMTVSDMPVPRNLTTSIVDGKNIRVAWLPPADTSKCGKQYLVIVRNSTYRAQATVTKPEYLLTNPNPSSVYTVIIHATDKKDVPFSASASLSIQIQTTRGMLLFSPMPYSAFANMRMFSFTR</sequence>
<dbReference type="PANTHER" id="PTHR46708">
    <property type="entry name" value="TENASCIN"/>
    <property type="match status" value="1"/>
</dbReference>
<feature type="domain" description="Fibronectin type-III" evidence="2">
    <location>
        <begin position="178"/>
        <end position="269"/>
    </location>
</feature>
<dbReference type="InterPro" id="IPR036116">
    <property type="entry name" value="FN3_sf"/>
</dbReference>
<dbReference type="Pfam" id="PF00041">
    <property type="entry name" value="fn3"/>
    <property type="match status" value="1"/>
</dbReference>
<gene>
    <name evidence="3" type="ORF">DILT_LOCUS16892</name>
</gene>
<dbReference type="SMART" id="SM00060">
    <property type="entry name" value="FN3"/>
    <property type="match status" value="3"/>
</dbReference>
<dbReference type="PANTHER" id="PTHR46708:SF2">
    <property type="entry name" value="FIBRONECTIN TYPE-III DOMAIN-CONTAINING PROTEIN"/>
    <property type="match status" value="1"/>
</dbReference>
<proteinExistence type="predicted"/>
<dbReference type="EMBL" id="UYRU01087911">
    <property type="protein sequence ID" value="VDN35889.1"/>
    <property type="molecule type" value="Genomic_DNA"/>
</dbReference>
<accession>A0A3P7R3T6</accession>
<dbReference type="PROSITE" id="PS50853">
    <property type="entry name" value="FN3"/>
    <property type="match status" value="3"/>
</dbReference>
<keyword evidence="1" id="KW-0677">Repeat</keyword>
<dbReference type="InterPro" id="IPR003961">
    <property type="entry name" value="FN3_dom"/>
</dbReference>
<protein>
    <recommendedName>
        <fullName evidence="2">Fibronectin type-III domain-containing protein</fullName>
    </recommendedName>
</protein>
<evidence type="ECO:0000259" key="2">
    <source>
        <dbReference type="PROSITE" id="PS50853"/>
    </source>
</evidence>
<keyword evidence="4" id="KW-1185">Reference proteome</keyword>
<dbReference type="Gene3D" id="2.60.40.10">
    <property type="entry name" value="Immunoglobulins"/>
    <property type="match status" value="3"/>
</dbReference>
<dbReference type="Proteomes" id="UP000281553">
    <property type="component" value="Unassembled WGS sequence"/>
</dbReference>
<dbReference type="InterPro" id="IPR013783">
    <property type="entry name" value="Ig-like_fold"/>
</dbReference>
<dbReference type="OrthoDB" id="114660at2759"/>
<organism evidence="3 4">
    <name type="scientific">Dibothriocephalus latus</name>
    <name type="common">Fish tapeworm</name>
    <name type="synonym">Diphyllobothrium latum</name>
    <dbReference type="NCBI Taxonomy" id="60516"/>
    <lineage>
        <taxon>Eukaryota</taxon>
        <taxon>Metazoa</taxon>
        <taxon>Spiralia</taxon>
        <taxon>Lophotrochozoa</taxon>
        <taxon>Platyhelminthes</taxon>
        <taxon>Cestoda</taxon>
        <taxon>Eucestoda</taxon>
        <taxon>Diphyllobothriidea</taxon>
        <taxon>Diphyllobothriidae</taxon>
        <taxon>Dibothriocephalus</taxon>
    </lineage>
</organism>
<dbReference type="SUPFAM" id="SSF49265">
    <property type="entry name" value="Fibronectin type III"/>
    <property type="match status" value="2"/>
</dbReference>
<name>A0A3P7R3T6_DIBLA</name>
<evidence type="ECO:0000313" key="4">
    <source>
        <dbReference type="Proteomes" id="UP000281553"/>
    </source>
</evidence>
<dbReference type="AlphaFoldDB" id="A0A3P7R3T6"/>
<evidence type="ECO:0000256" key="1">
    <source>
        <dbReference type="ARBA" id="ARBA00022737"/>
    </source>
</evidence>
<dbReference type="InterPro" id="IPR050991">
    <property type="entry name" value="ECM_Regulatory_Proteins"/>
</dbReference>
<dbReference type="CDD" id="cd00063">
    <property type="entry name" value="FN3"/>
    <property type="match status" value="3"/>
</dbReference>
<evidence type="ECO:0000313" key="3">
    <source>
        <dbReference type="EMBL" id="VDN35889.1"/>
    </source>
</evidence>
<reference evidence="3 4" key="1">
    <citation type="submission" date="2018-11" db="EMBL/GenBank/DDBJ databases">
        <authorList>
            <consortium name="Pathogen Informatics"/>
        </authorList>
    </citation>
    <scope>NUCLEOTIDE SEQUENCE [LARGE SCALE GENOMIC DNA]</scope>
</reference>